<dbReference type="Gene3D" id="2.60.40.10">
    <property type="entry name" value="Immunoglobulins"/>
    <property type="match status" value="1"/>
</dbReference>
<gene>
    <name evidence="7" type="ORF">ASIM_LOCUS15299</name>
</gene>
<comment type="similarity">
    <text evidence="1">Belongs to the RIMBP family.</text>
</comment>
<evidence type="ECO:0000313" key="8">
    <source>
        <dbReference type="Proteomes" id="UP000267096"/>
    </source>
</evidence>
<dbReference type="GO" id="GO:0007274">
    <property type="term" value="P:neuromuscular synaptic transmission"/>
    <property type="evidence" value="ECO:0007669"/>
    <property type="project" value="TreeGrafter"/>
</dbReference>
<dbReference type="Gene3D" id="2.30.30.40">
    <property type="entry name" value="SH3 Domains"/>
    <property type="match status" value="1"/>
</dbReference>
<feature type="compositionally biased region" description="Low complexity" evidence="4">
    <location>
        <begin position="31"/>
        <end position="57"/>
    </location>
</feature>
<dbReference type="CDD" id="cd00063">
    <property type="entry name" value="FN3"/>
    <property type="match status" value="1"/>
</dbReference>
<dbReference type="PROSITE" id="PS50002">
    <property type="entry name" value="SH3"/>
    <property type="match status" value="1"/>
</dbReference>
<feature type="compositionally biased region" description="Low complexity" evidence="4">
    <location>
        <begin position="1"/>
        <end position="20"/>
    </location>
</feature>
<dbReference type="InterPro" id="IPR013783">
    <property type="entry name" value="Ig-like_fold"/>
</dbReference>
<dbReference type="PANTHER" id="PTHR14234">
    <property type="entry name" value="RIM BINDING PROTEIN-RELATED"/>
    <property type="match status" value="1"/>
</dbReference>
<evidence type="ECO:0000259" key="5">
    <source>
        <dbReference type="PROSITE" id="PS50002"/>
    </source>
</evidence>
<dbReference type="InterPro" id="IPR040325">
    <property type="entry name" value="RIMBP1/2/3"/>
</dbReference>
<dbReference type="SMART" id="SM00326">
    <property type="entry name" value="SH3"/>
    <property type="match status" value="1"/>
</dbReference>
<reference evidence="9" key="1">
    <citation type="submission" date="2017-02" db="UniProtKB">
        <authorList>
            <consortium name="WormBaseParasite"/>
        </authorList>
    </citation>
    <scope>IDENTIFICATION</scope>
</reference>
<name>A0A0M3K4K1_ANISI</name>
<keyword evidence="8" id="KW-1185">Reference proteome</keyword>
<dbReference type="AlphaFoldDB" id="A0A0M3K4K1"/>
<feature type="region of interest" description="Disordered" evidence="4">
    <location>
        <begin position="1"/>
        <end position="57"/>
    </location>
</feature>
<dbReference type="PANTHER" id="PTHR14234:SF19">
    <property type="entry name" value="RIM-BINDING PROTEIN, ISOFORM F"/>
    <property type="match status" value="1"/>
</dbReference>
<evidence type="ECO:0000259" key="6">
    <source>
        <dbReference type="PROSITE" id="PS50853"/>
    </source>
</evidence>
<dbReference type="WBParaSite" id="ASIM_0001589201-mRNA-1">
    <property type="protein sequence ID" value="ASIM_0001589201-mRNA-1"/>
    <property type="gene ID" value="ASIM_0001589201"/>
</dbReference>
<evidence type="ECO:0000313" key="9">
    <source>
        <dbReference type="WBParaSite" id="ASIM_0001589201-mRNA-1"/>
    </source>
</evidence>
<dbReference type="SUPFAM" id="SSF49265">
    <property type="entry name" value="Fibronectin type III"/>
    <property type="match status" value="1"/>
</dbReference>
<dbReference type="SUPFAM" id="SSF50044">
    <property type="entry name" value="SH3-domain"/>
    <property type="match status" value="1"/>
</dbReference>
<keyword evidence="2 3" id="KW-0728">SH3 domain</keyword>
<dbReference type="SMART" id="SM00060">
    <property type="entry name" value="FN3"/>
    <property type="match status" value="2"/>
</dbReference>
<reference evidence="7 8" key="2">
    <citation type="submission" date="2018-11" db="EMBL/GenBank/DDBJ databases">
        <authorList>
            <consortium name="Pathogen Informatics"/>
        </authorList>
    </citation>
    <scope>NUCLEOTIDE SEQUENCE [LARGE SCALE GENOMIC DNA]</scope>
</reference>
<feature type="domain" description="Fibronectin type-III" evidence="6">
    <location>
        <begin position="250"/>
        <end position="338"/>
    </location>
</feature>
<sequence>MPLAYSASCAASGPAPATSSLNAGVTASSAPSTSQTNNPQPSTSSPPQQQTQLNTNSTQSPCIILGQTIQSSQPSIISITPALSLLQQSEQPQSSIHHTISDTLLLALRQRPSTRLFRALFQYIPIRDSPNDNPQLELPLQAGDYVLVHGEMDEDQFYHGETLDGQTGLVPSNYVERVNEQQLLMNSSRAPSPSFPLNVPTHLTQIQHDFSITDNTYQPLPDSVCPYPPVDVAKVTVQEIKQTDTPRVPFPRELTVEKKMSRSVVLSWSVPDDSLTPISQYHVCSDGIVRAVVPGSFKCKALIEDVDLSKAVNVSVRAVTENGHSPDAACTIALGKDAPVAPQHVRVWSVSPVAACVSWYPSNSNAEHVLLLNAVKVGAQLNGLSPSTIYRVSVRTKHPKAVLEQRPVERYVDFKTLPKSI</sequence>
<evidence type="ECO:0000313" key="7">
    <source>
        <dbReference type="EMBL" id="VDK54741.1"/>
    </source>
</evidence>
<dbReference type="EMBL" id="UYRR01032236">
    <property type="protein sequence ID" value="VDK54741.1"/>
    <property type="molecule type" value="Genomic_DNA"/>
</dbReference>
<dbReference type="CDD" id="cd12014">
    <property type="entry name" value="SH3_RIM-BP_1"/>
    <property type="match status" value="1"/>
</dbReference>
<evidence type="ECO:0000256" key="3">
    <source>
        <dbReference type="PROSITE-ProRule" id="PRU00192"/>
    </source>
</evidence>
<dbReference type="OrthoDB" id="4158657at2759"/>
<dbReference type="InterPro" id="IPR003961">
    <property type="entry name" value="FN3_dom"/>
</dbReference>
<dbReference type="Proteomes" id="UP000267096">
    <property type="component" value="Unassembled WGS sequence"/>
</dbReference>
<dbReference type="GO" id="GO:0045202">
    <property type="term" value="C:synapse"/>
    <property type="evidence" value="ECO:0007669"/>
    <property type="project" value="GOC"/>
</dbReference>
<evidence type="ECO:0000256" key="4">
    <source>
        <dbReference type="SAM" id="MobiDB-lite"/>
    </source>
</evidence>
<dbReference type="InterPro" id="IPR001452">
    <property type="entry name" value="SH3_domain"/>
</dbReference>
<feature type="domain" description="SH3" evidence="5">
    <location>
        <begin position="112"/>
        <end position="180"/>
    </location>
</feature>
<dbReference type="PROSITE" id="PS50853">
    <property type="entry name" value="FN3"/>
    <property type="match status" value="1"/>
</dbReference>
<dbReference type="InterPro" id="IPR036028">
    <property type="entry name" value="SH3-like_dom_sf"/>
</dbReference>
<protein>
    <submittedName>
        <fullName evidence="9">RIMS-binding protein 2</fullName>
    </submittedName>
</protein>
<dbReference type="Pfam" id="PF07653">
    <property type="entry name" value="SH3_2"/>
    <property type="match status" value="1"/>
</dbReference>
<accession>A0A0M3K4K1</accession>
<proteinExistence type="inferred from homology"/>
<organism evidence="9">
    <name type="scientific">Anisakis simplex</name>
    <name type="common">Herring worm</name>
    <dbReference type="NCBI Taxonomy" id="6269"/>
    <lineage>
        <taxon>Eukaryota</taxon>
        <taxon>Metazoa</taxon>
        <taxon>Ecdysozoa</taxon>
        <taxon>Nematoda</taxon>
        <taxon>Chromadorea</taxon>
        <taxon>Rhabditida</taxon>
        <taxon>Spirurina</taxon>
        <taxon>Ascaridomorpha</taxon>
        <taxon>Ascaridoidea</taxon>
        <taxon>Anisakidae</taxon>
        <taxon>Anisakis</taxon>
        <taxon>Anisakis simplex complex</taxon>
    </lineage>
</organism>
<feature type="compositionally biased region" description="Polar residues" evidence="4">
    <location>
        <begin position="21"/>
        <end position="30"/>
    </location>
</feature>
<evidence type="ECO:0000256" key="1">
    <source>
        <dbReference type="ARBA" id="ARBA00010749"/>
    </source>
</evidence>
<dbReference type="InterPro" id="IPR036116">
    <property type="entry name" value="FN3_sf"/>
</dbReference>
<evidence type="ECO:0000256" key="2">
    <source>
        <dbReference type="ARBA" id="ARBA00022443"/>
    </source>
</evidence>